<dbReference type="PROSITE" id="PS50109">
    <property type="entry name" value="HIS_KIN"/>
    <property type="match status" value="1"/>
</dbReference>
<dbReference type="InterPro" id="IPR004358">
    <property type="entry name" value="Sig_transdc_His_kin-like_C"/>
</dbReference>
<organism evidence="9 10">
    <name type="scientific">Pseudomonas savastanoi pv. glycinea</name>
    <name type="common">Pseudomonas syringae pv. glycinea</name>
    <dbReference type="NCBI Taxonomy" id="318"/>
    <lineage>
        <taxon>Bacteria</taxon>
        <taxon>Pseudomonadati</taxon>
        <taxon>Pseudomonadota</taxon>
        <taxon>Gammaproteobacteria</taxon>
        <taxon>Pseudomonadales</taxon>
        <taxon>Pseudomonadaceae</taxon>
        <taxon>Pseudomonas</taxon>
    </lineage>
</organism>
<dbReference type="SMART" id="SM00388">
    <property type="entry name" value="HisKA"/>
    <property type="match status" value="1"/>
</dbReference>
<reference evidence="9 10" key="1">
    <citation type="submission" date="2018-08" db="EMBL/GenBank/DDBJ databases">
        <title>Recombination of ecologically and evolutionarily significant loci maintains genetic cohesion in the Pseudomonas syringae species complex.</title>
        <authorList>
            <person name="Dillon M."/>
            <person name="Thakur S."/>
            <person name="Almeida R.N.D."/>
            <person name="Weir B.S."/>
            <person name="Guttman D.S."/>
        </authorList>
    </citation>
    <scope>NUCLEOTIDE SEQUENCE [LARGE SCALE GENOMIC DNA]</scope>
    <source>
        <strain evidence="9 10">ICMP 6372</strain>
    </source>
</reference>
<dbReference type="Proteomes" id="UP000273536">
    <property type="component" value="Unassembled WGS sequence"/>
</dbReference>
<dbReference type="CDD" id="cd00130">
    <property type="entry name" value="PAS"/>
    <property type="match status" value="1"/>
</dbReference>
<dbReference type="EC" id="2.7.13.3" evidence="2"/>
<feature type="domain" description="Response regulatory" evidence="6">
    <location>
        <begin position="451"/>
        <end position="562"/>
    </location>
</feature>
<gene>
    <name evidence="9" type="ORF">ALQ42_101433</name>
</gene>
<evidence type="ECO:0000259" key="7">
    <source>
        <dbReference type="PROSITE" id="PS50112"/>
    </source>
</evidence>
<dbReference type="PROSITE" id="PS50113">
    <property type="entry name" value="PAC"/>
    <property type="match status" value="1"/>
</dbReference>
<evidence type="ECO:0000256" key="4">
    <source>
        <dbReference type="PROSITE-ProRule" id="PRU00169"/>
    </source>
</evidence>
<dbReference type="SUPFAM" id="SSF55785">
    <property type="entry name" value="PYP-like sensor domain (PAS domain)"/>
    <property type="match status" value="1"/>
</dbReference>
<dbReference type="InterPro" id="IPR005467">
    <property type="entry name" value="His_kinase_dom"/>
</dbReference>
<dbReference type="PANTHER" id="PTHR43065:SF49">
    <property type="entry name" value="HISTIDINE KINASE"/>
    <property type="match status" value="1"/>
</dbReference>
<keyword evidence="3 4" id="KW-0597">Phosphoprotein</keyword>
<evidence type="ECO:0000313" key="10">
    <source>
        <dbReference type="Proteomes" id="UP000273536"/>
    </source>
</evidence>
<dbReference type="Pfam" id="PF13426">
    <property type="entry name" value="PAS_9"/>
    <property type="match status" value="1"/>
</dbReference>
<protein>
    <recommendedName>
        <fullName evidence="2">histidine kinase</fullName>
        <ecNumber evidence="2">2.7.13.3</ecNumber>
    </recommendedName>
</protein>
<comment type="caution">
    <text evidence="9">The sequence shown here is derived from an EMBL/GenBank/DDBJ whole genome shotgun (WGS) entry which is preliminary data.</text>
</comment>
<evidence type="ECO:0000256" key="1">
    <source>
        <dbReference type="ARBA" id="ARBA00000085"/>
    </source>
</evidence>
<dbReference type="NCBIfam" id="TIGR00229">
    <property type="entry name" value="sensory_box"/>
    <property type="match status" value="1"/>
</dbReference>
<comment type="catalytic activity">
    <reaction evidence="1">
        <text>ATP + protein L-histidine = ADP + protein N-phospho-L-histidine.</text>
        <dbReference type="EC" id="2.7.13.3"/>
    </reaction>
</comment>
<dbReference type="InterPro" id="IPR003661">
    <property type="entry name" value="HisK_dim/P_dom"/>
</dbReference>
<dbReference type="InterPro" id="IPR000014">
    <property type="entry name" value="PAS"/>
</dbReference>
<keyword evidence="9" id="KW-0808">Transferase</keyword>
<dbReference type="InterPro" id="IPR036097">
    <property type="entry name" value="HisK_dim/P_sf"/>
</dbReference>
<dbReference type="SMART" id="SM00448">
    <property type="entry name" value="REC"/>
    <property type="match status" value="1"/>
</dbReference>
<dbReference type="Gene3D" id="3.30.450.20">
    <property type="entry name" value="PAS domain"/>
    <property type="match status" value="1"/>
</dbReference>
<evidence type="ECO:0000313" key="9">
    <source>
        <dbReference type="EMBL" id="RMO33200.1"/>
    </source>
</evidence>
<dbReference type="GO" id="GO:0000155">
    <property type="term" value="F:phosphorelay sensor kinase activity"/>
    <property type="evidence" value="ECO:0007669"/>
    <property type="project" value="InterPro"/>
</dbReference>
<dbReference type="InterPro" id="IPR011006">
    <property type="entry name" value="CheY-like_superfamily"/>
</dbReference>
<dbReference type="Gene3D" id="3.30.565.10">
    <property type="entry name" value="Histidine kinase-like ATPase, C-terminal domain"/>
    <property type="match status" value="1"/>
</dbReference>
<keyword evidence="9" id="KW-0418">Kinase</keyword>
<dbReference type="Gene3D" id="3.40.50.2300">
    <property type="match status" value="1"/>
</dbReference>
<feature type="domain" description="Histidine kinase" evidence="5">
    <location>
        <begin position="209"/>
        <end position="428"/>
    </location>
</feature>
<dbReference type="PROSITE" id="PS50112">
    <property type="entry name" value="PAS"/>
    <property type="match status" value="1"/>
</dbReference>
<dbReference type="AlphaFoldDB" id="A0A3M3V2L9"/>
<feature type="modified residue" description="4-aspartylphosphate" evidence="4">
    <location>
        <position position="502"/>
    </location>
</feature>
<dbReference type="PRINTS" id="PR00344">
    <property type="entry name" value="BCTRLSENSOR"/>
</dbReference>
<evidence type="ECO:0000259" key="5">
    <source>
        <dbReference type="PROSITE" id="PS50109"/>
    </source>
</evidence>
<dbReference type="Gene3D" id="1.10.287.130">
    <property type="match status" value="1"/>
</dbReference>
<feature type="domain" description="PAC" evidence="8">
    <location>
        <begin position="135"/>
        <end position="189"/>
    </location>
</feature>
<dbReference type="Pfam" id="PF02518">
    <property type="entry name" value="HATPase_c"/>
    <property type="match status" value="1"/>
</dbReference>
<dbReference type="SUPFAM" id="SSF55874">
    <property type="entry name" value="ATPase domain of HSP90 chaperone/DNA topoisomerase II/histidine kinase"/>
    <property type="match status" value="1"/>
</dbReference>
<evidence type="ECO:0000259" key="6">
    <source>
        <dbReference type="PROSITE" id="PS50110"/>
    </source>
</evidence>
<dbReference type="SUPFAM" id="SSF47384">
    <property type="entry name" value="Homodimeric domain of signal transducing histidine kinase"/>
    <property type="match status" value="1"/>
</dbReference>
<dbReference type="PANTHER" id="PTHR43065">
    <property type="entry name" value="SENSOR HISTIDINE KINASE"/>
    <property type="match status" value="1"/>
</dbReference>
<dbReference type="Pfam" id="PF00512">
    <property type="entry name" value="HisKA"/>
    <property type="match status" value="1"/>
</dbReference>
<dbReference type="SMART" id="SM00387">
    <property type="entry name" value="HATPase_c"/>
    <property type="match status" value="1"/>
</dbReference>
<dbReference type="InterPro" id="IPR000700">
    <property type="entry name" value="PAS-assoc_C"/>
</dbReference>
<dbReference type="PROSITE" id="PS50110">
    <property type="entry name" value="RESPONSE_REGULATORY"/>
    <property type="match status" value="1"/>
</dbReference>
<dbReference type="InterPro" id="IPR035965">
    <property type="entry name" value="PAS-like_dom_sf"/>
</dbReference>
<dbReference type="EMBL" id="RBPS01000281">
    <property type="protein sequence ID" value="RMO33200.1"/>
    <property type="molecule type" value="Genomic_DNA"/>
</dbReference>
<accession>A0A3M3V2L9</accession>
<dbReference type="CDD" id="cd00082">
    <property type="entry name" value="HisKA"/>
    <property type="match status" value="1"/>
</dbReference>
<dbReference type="InterPro" id="IPR003594">
    <property type="entry name" value="HATPase_dom"/>
</dbReference>
<dbReference type="Pfam" id="PF00072">
    <property type="entry name" value="Response_reg"/>
    <property type="match status" value="1"/>
</dbReference>
<evidence type="ECO:0000256" key="2">
    <source>
        <dbReference type="ARBA" id="ARBA00012438"/>
    </source>
</evidence>
<dbReference type="SUPFAM" id="SSF52172">
    <property type="entry name" value="CheY-like"/>
    <property type="match status" value="1"/>
</dbReference>
<dbReference type="SMART" id="SM00091">
    <property type="entry name" value="PAS"/>
    <property type="match status" value="1"/>
</dbReference>
<dbReference type="InterPro" id="IPR036890">
    <property type="entry name" value="HATPase_C_sf"/>
</dbReference>
<dbReference type="InterPro" id="IPR001789">
    <property type="entry name" value="Sig_transdc_resp-reg_receiver"/>
</dbReference>
<evidence type="ECO:0000259" key="8">
    <source>
        <dbReference type="PROSITE" id="PS50113"/>
    </source>
</evidence>
<proteinExistence type="predicted"/>
<sequence length="563" mass="60848">MPALPILASSKAKAGVSERTAHVSGAMSSSIPFARLTESLSALKVSRDLTEKRLAQEALRQSEEQFKHLVLGVTDYAIYMLDPEGIITNWNAGAQRIKGYLPEEIVGKHFSIFFEPQARQSGEPERSLRIALAEGRFENRAWRVRKDGTRFFANVVLDPIHDDSGQLLGFAKITRDITESEEAQQALDAAREALFHAKKMEALGQLTGGVAHDFNNLLMVILGSMELIRRRSPSDGKITALLDNAIQAAERGATLTRRMLAFARRQQLSLDVFDLTEMIRGMAELLRTSLGALVQVGTRFPLILSAVRADRHQLELAVLNLAVNARDAMPEGGALIIEARDVLLAEPVNGLQVGTYVCLSLTDTGEGMDEATLSKATDPFFTTKEIGKGTGLGLSMVDGVAAQVGGKLVMRSQRPGGTTAELWIPAAKASAKLDLLPSPADAEPNEGNGQRVLLVDDDTLVLVSTKAMLEEGGYVVEAVTSAEQALALLAQAGEKIDYLITDNLMPGMCGPELVSRAQVLYPDLRALLASGYEDAEGSASDIPQLAKPFNHRRLMRALEALGK</sequence>
<name>A0A3M3V2L9_PSESG</name>
<feature type="domain" description="PAS" evidence="7">
    <location>
        <begin position="62"/>
        <end position="135"/>
    </location>
</feature>
<evidence type="ECO:0000256" key="3">
    <source>
        <dbReference type="ARBA" id="ARBA00022553"/>
    </source>
</evidence>